<reference evidence="7" key="1">
    <citation type="submission" date="2023-04" db="EMBL/GenBank/DDBJ databases">
        <title>Phytophthora fragariaefolia NBRC 109709.</title>
        <authorList>
            <person name="Ichikawa N."/>
            <person name="Sato H."/>
            <person name="Tonouchi N."/>
        </authorList>
    </citation>
    <scope>NUCLEOTIDE SEQUENCE</scope>
    <source>
        <strain evidence="7">NBRC 109709</strain>
    </source>
</reference>
<evidence type="ECO:0000256" key="4">
    <source>
        <dbReference type="ARBA" id="ARBA00023004"/>
    </source>
</evidence>
<protein>
    <submittedName>
        <fullName evidence="7">Unnamed protein product</fullName>
    </submittedName>
</protein>
<feature type="binding site" description="axial binding residue" evidence="5">
    <location>
        <position position="475"/>
    </location>
    <ligand>
        <name>heme</name>
        <dbReference type="ChEBI" id="CHEBI:30413"/>
    </ligand>
    <ligandPart>
        <name>Fe</name>
        <dbReference type="ChEBI" id="CHEBI:18248"/>
    </ligandPart>
</feature>
<dbReference type="OrthoDB" id="1470350at2759"/>
<dbReference type="InterPro" id="IPR001128">
    <property type="entry name" value="Cyt_P450"/>
</dbReference>
<evidence type="ECO:0000256" key="3">
    <source>
        <dbReference type="ARBA" id="ARBA00023002"/>
    </source>
</evidence>
<keyword evidence="2 5" id="KW-0479">Metal-binding</keyword>
<dbReference type="PROSITE" id="PS00086">
    <property type="entry name" value="CYTOCHROME_P450"/>
    <property type="match status" value="1"/>
</dbReference>
<dbReference type="AlphaFoldDB" id="A0A9W7CQI8"/>
<proteinExistence type="inferred from homology"/>
<comment type="cofactor">
    <cofactor evidence="5">
        <name>heme</name>
        <dbReference type="ChEBI" id="CHEBI:30413"/>
    </cofactor>
</comment>
<dbReference type="Gene3D" id="1.10.630.10">
    <property type="entry name" value="Cytochrome P450"/>
    <property type="match status" value="1"/>
</dbReference>
<dbReference type="InterPro" id="IPR036396">
    <property type="entry name" value="Cyt_P450_sf"/>
</dbReference>
<dbReference type="GO" id="GO:0006629">
    <property type="term" value="P:lipid metabolic process"/>
    <property type="evidence" value="ECO:0007669"/>
    <property type="project" value="UniProtKB-ARBA"/>
</dbReference>
<dbReference type="EMBL" id="BSXT01000826">
    <property type="protein sequence ID" value="GMF34618.1"/>
    <property type="molecule type" value="Genomic_DNA"/>
</dbReference>
<evidence type="ECO:0000313" key="8">
    <source>
        <dbReference type="Proteomes" id="UP001165121"/>
    </source>
</evidence>
<dbReference type="InterPro" id="IPR002401">
    <property type="entry name" value="Cyt_P450_E_grp-I"/>
</dbReference>
<evidence type="ECO:0000313" key="7">
    <source>
        <dbReference type="EMBL" id="GMF34618.1"/>
    </source>
</evidence>
<dbReference type="SUPFAM" id="SSF48264">
    <property type="entry name" value="Cytochrome P450"/>
    <property type="match status" value="1"/>
</dbReference>
<name>A0A9W7CQI8_9STRA</name>
<keyword evidence="6" id="KW-0503">Monooxygenase</keyword>
<dbReference type="PANTHER" id="PTHR24296">
    <property type="entry name" value="CYTOCHROME P450"/>
    <property type="match status" value="1"/>
</dbReference>
<dbReference type="Proteomes" id="UP001165121">
    <property type="component" value="Unassembled WGS sequence"/>
</dbReference>
<dbReference type="InterPro" id="IPR017972">
    <property type="entry name" value="Cyt_P450_CS"/>
</dbReference>
<gene>
    <name evidence="7" type="ORF">Pfra01_000893100</name>
</gene>
<dbReference type="CDD" id="cd11064">
    <property type="entry name" value="CYP86A"/>
    <property type="match status" value="1"/>
</dbReference>
<evidence type="ECO:0000256" key="1">
    <source>
        <dbReference type="ARBA" id="ARBA00010617"/>
    </source>
</evidence>
<dbReference type="GO" id="GO:0004497">
    <property type="term" value="F:monooxygenase activity"/>
    <property type="evidence" value="ECO:0007669"/>
    <property type="project" value="UniProtKB-KW"/>
</dbReference>
<dbReference type="GO" id="GO:0016705">
    <property type="term" value="F:oxidoreductase activity, acting on paired donors, with incorporation or reduction of molecular oxygen"/>
    <property type="evidence" value="ECO:0007669"/>
    <property type="project" value="InterPro"/>
</dbReference>
<keyword evidence="4 5" id="KW-0408">Iron</keyword>
<comment type="caution">
    <text evidence="7">The sequence shown here is derived from an EMBL/GenBank/DDBJ whole genome shotgun (WGS) entry which is preliminary data.</text>
</comment>
<evidence type="ECO:0000256" key="2">
    <source>
        <dbReference type="ARBA" id="ARBA00022723"/>
    </source>
</evidence>
<organism evidence="7 8">
    <name type="scientific">Phytophthora fragariaefolia</name>
    <dbReference type="NCBI Taxonomy" id="1490495"/>
    <lineage>
        <taxon>Eukaryota</taxon>
        <taxon>Sar</taxon>
        <taxon>Stramenopiles</taxon>
        <taxon>Oomycota</taxon>
        <taxon>Peronosporomycetes</taxon>
        <taxon>Peronosporales</taxon>
        <taxon>Peronosporaceae</taxon>
        <taxon>Phytophthora</taxon>
    </lineage>
</organism>
<sequence>MLQFFLNRDLKLQQPSLLVAGLIAATLATALYISRTKSLKTNKDQECVLPIPYISDGLPVLGHTLDMVHNADRFLDWLLELTKSRDGEPFKLRLLGRSDLLIDAVPEHHEQILKTQFDHFIKGDQFYEMLVDVAGPNIVLIEGERWKYQRKVLVSLFSARVLREHMMPIVKKHIRVLLGIFEEAAVQQTSFEINELMHRFTLDSFAEIGFGSKLESLKSGQEHPFGKALDEALHIAAARRMVPMWLWKAKRWLNLGSERKLRESVEVMDSLVMGIISEAIAKHKERRQEEDIGQEKDIVSIILERMHADGQPVEPAEVRSIALLSLIAGRDTTANAVSWILHMLHKHPRVEEKLRAELLAKLPKLASSPEYMPSQEELQDLPYLDAVINENLRLLPIFPYTSRQCIRDTVFPDGTFIRAGDVLGLPHYVVGRLKSVWGEDAVEFIPERFLDANSGELLDLPAATSSAFGAGPRICVGRRLATMEMKLLIACIIGRYHVAELPGQSVCYKLALSLTMKDPLIVTVQRVGQTAAESA</sequence>
<comment type="similarity">
    <text evidence="1 6">Belongs to the cytochrome P450 family.</text>
</comment>
<dbReference type="PRINTS" id="PR00385">
    <property type="entry name" value="P450"/>
</dbReference>
<evidence type="ECO:0000256" key="5">
    <source>
        <dbReference type="PIRSR" id="PIRSR602401-1"/>
    </source>
</evidence>
<dbReference type="GO" id="GO:0005506">
    <property type="term" value="F:iron ion binding"/>
    <property type="evidence" value="ECO:0007669"/>
    <property type="project" value="InterPro"/>
</dbReference>
<keyword evidence="5 6" id="KW-0349">Heme</keyword>
<evidence type="ECO:0000256" key="6">
    <source>
        <dbReference type="RuleBase" id="RU000461"/>
    </source>
</evidence>
<dbReference type="Pfam" id="PF00067">
    <property type="entry name" value="p450"/>
    <property type="match status" value="1"/>
</dbReference>
<dbReference type="PRINTS" id="PR00463">
    <property type="entry name" value="EP450I"/>
</dbReference>
<dbReference type="GO" id="GO:0020037">
    <property type="term" value="F:heme binding"/>
    <property type="evidence" value="ECO:0007669"/>
    <property type="project" value="InterPro"/>
</dbReference>
<keyword evidence="3 6" id="KW-0560">Oxidoreductase</keyword>
<keyword evidence="8" id="KW-1185">Reference proteome</keyword>
<accession>A0A9W7CQI8</accession>